<dbReference type="AlphaFoldDB" id="A0A6B0VS44"/>
<sequence>MTEHTTTTDRTITTNATASCETAPELARIAGTVTGDGDTATVARSTARDRVSTIRDSLTDISAVRIQIVNRRIEHTSEMFEPETDAQYQATERLQIECAPETAADVVVEVTDAGSTIQSVEFGLQEKSRRELRNDALAEAMNRARKRAESIAAAEGVAVGSIRDVTTDTIRVRLRSEIDRRQRFDEVIFRNRVERGCAT</sequence>
<dbReference type="PANTHER" id="PTHR34387">
    <property type="entry name" value="SLR1258 PROTEIN"/>
    <property type="match status" value="1"/>
</dbReference>
<reference evidence="1 2" key="1">
    <citation type="submission" date="2020-01" db="EMBL/GenBank/DDBJ databases">
        <title>Natronorubrum sp. JWXQ-INN 674 isolated from Inner Mongolia Autonomous Region of China.</title>
        <authorList>
            <person name="Xue Q."/>
        </authorList>
    </citation>
    <scope>NUCLEOTIDE SEQUENCE [LARGE SCALE GENOMIC DNA]</scope>
    <source>
        <strain evidence="1 2">JWXQ-INN-674</strain>
    </source>
</reference>
<proteinExistence type="predicted"/>
<dbReference type="InterPro" id="IPR007497">
    <property type="entry name" value="SIMPL/DUF541"/>
</dbReference>
<organism evidence="1 2">
    <name type="scientific">Natronorubrum halalkaliphilum</name>
    <dbReference type="NCBI Taxonomy" id="2691917"/>
    <lineage>
        <taxon>Archaea</taxon>
        <taxon>Methanobacteriati</taxon>
        <taxon>Methanobacteriota</taxon>
        <taxon>Stenosarchaea group</taxon>
        <taxon>Halobacteria</taxon>
        <taxon>Halobacteriales</taxon>
        <taxon>Natrialbaceae</taxon>
        <taxon>Natronorubrum</taxon>
    </lineage>
</organism>
<dbReference type="OrthoDB" id="275294at2157"/>
<name>A0A6B0VS44_9EURY</name>
<dbReference type="GO" id="GO:0006974">
    <property type="term" value="P:DNA damage response"/>
    <property type="evidence" value="ECO:0007669"/>
    <property type="project" value="TreeGrafter"/>
</dbReference>
<dbReference type="Proteomes" id="UP000434101">
    <property type="component" value="Unassembled WGS sequence"/>
</dbReference>
<dbReference type="Gene3D" id="3.30.110.170">
    <property type="entry name" value="Protein of unknown function (DUF541), domain 1"/>
    <property type="match status" value="1"/>
</dbReference>
<evidence type="ECO:0000313" key="2">
    <source>
        <dbReference type="Proteomes" id="UP000434101"/>
    </source>
</evidence>
<comment type="caution">
    <text evidence="1">The sequence shown here is derived from an EMBL/GenBank/DDBJ whole genome shotgun (WGS) entry which is preliminary data.</text>
</comment>
<dbReference type="RefSeq" id="WP_160066815.1">
    <property type="nucleotide sequence ID" value="NZ_WUYX01000068.1"/>
</dbReference>
<accession>A0A6B0VS44</accession>
<protein>
    <submittedName>
        <fullName evidence="1">DUF541 domain-containing protein</fullName>
    </submittedName>
</protein>
<dbReference type="EMBL" id="WUYX01000068">
    <property type="protein sequence ID" value="MXV63953.1"/>
    <property type="molecule type" value="Genomic_DNA"/>
</dbReference>
<dbReference type="Pfam" id="PF04402">
    <property type="entry name" value="SIMPL"/>
    <property type="match status" value="1"/>
</dbReference>
<gene>
    <name evidence="1" type="ORF">GS429_18175</name>
</gene>
<keyword evidence="2" id="KW-1185">Reference proteome</keyword>
<dbReference type="InterPro" id="IPR052022">
    <property type="entry name" value="26kDa_periplasmic_antigen"/>
</dbReference>
<evidence type="ECO:0000313" key="1">
    <source>
        <dbReference type="EMBL" id="MXV63953.1"/>
    </source>
</evidence>
<dbReference type="PANTHER" id="PTHR34387:SF2">
    <property type="entry name" value="SLR1258 PROTEIN"/>
    <property type="match status" value="1"/>
</dbReference>